<keyword evidence="4" id="KW-1185">Reference proteome</keyword>
<feature type="region of interest" description="Disordered" evidence="1">
    <location>
        <begin position="343"/>
        <end position="363"/>
    </location>
</feature>
<feature type="compositionally biased region" description="Polar residues" evidence="1">
    <location>
        <begin position="350"/>
        <end position="359"/>
    </location>
</feature>
<feature type="compositionally biased region" description="Polar residues" evidence="1">
    <location>
        <begin position="242"/>
        <end position="253"/>
    </location>
</feature>
<gene>
    <name evidence="3" type="ORF">H5410_009558</name>
</gene>
<dbReference type="OrthoDB" id="1745225at2759"/>
<accession>A0A9J6AJ33</accession>
<comment type="caution">
    <text evidence="3">The sequence shown here is derived from an EMBL/GenBank/DDBJ whole genome shotgun (WGS) entry which is preliminary data.</text>
</comment>
<dbReference type="AlphaFoldDB" id="A0A9J6AJ33"/>
<dbReference type="Pfam" id="PF22936">
    <property type="entry name" value="Pol_BBD"/>
    <property type="match status" value="1"/>
</dbReference>
<feature type="region of interest" description="Disordered" evidence="1">
    <location>
        <begin position="1"/>
        <end position="72"/>
    </location>
</feature>
<protein>
    <recommendedName>
        <fullName evidence="2">Retrovirus-related Pol polyprotein from transposon TNT 1-94-like beta-barrel domain-containing protein</fullName>
    </recommendedName>
</protein>
<evidence type="ECO:0000313" key="3">
    <source>
        <dbReference type="EMBL" id="KAG5624340.1"/>
    </source>
</evidence>
<proteinExistence type="predicted"/>
<feature type="compositionally biased region" description="Polar residues" evidence="1">
    <location>
        <begin position="11"/>
        <end position="53"/>
    </location>
</feature>
<dbReference type="EMBL" id="JACXVP010000002">
    <property type="protein sequence ID" value="KAG5624340.1"/>
    <property type="molecule type" value="Genomic_DNA"/>
</dbReference>
<feature type="compositionally biased region" description="Pro residues" evidence="1">
    <location>
        <begin position="255"/>
        <end position="271"/>
    </location>
</feature>
<reference evidence="3 4" key="1">
    <citation type="submission" date="2020-09" db="EMBL/GenBank/DDBJ databases">
        <title>De no assembly of potato wild relative species, Solanum commersonii.</title>
        <authorList>
            <person name="Cho K."/>
        </authorList>
    </citation>
    <scope>NUCLEOTIDE SEQUENCE [LARGE SCALE GENOMIC DNA]</scope>
    <source>
        <strain evidence="3">LZ3.2</strain>
        <tissue evidence="3">Leaf</tissue>
    </source>
</reference>
<evidence type="ECO:0000256" key="1">
    <source>
        <dbReference type="SAM" id="MobiDB-lite"/>
    </source>
</evidence>
<organism evidence="3 4">
    <name type="scientific">Solanum commersonii</name>
    <name type="common">Commerson's wild potato</name>
    <name type="synonym">Commerson's nightshade</name>
    <dbReference type="NCBI Taxonomy" id="4109"/>
    <lineage>
        <taxon>Eukaryota</taxon>
        <taxon>Viridiplantae</taxon>
        <taxon>Streptophyta</taxon>
        <taxon>Embryophyta</taxon>
        <taxon>Tracheophyta</taxon>
        <taxon>Spermatophyta</taxon>
        <taxon>Magnoliopsida</taxon>
        <taxon>eudicotyledons</taxon>
        <taxon>Gunneridae</taxon>
        <taxon>Pentapetalae</taxon>
        <taxon>asterids</taxon>
        <taxon>lamiids</taxon>
        <taxon>Solanales</taxon>
        <taxon>Solanaceae</taxon>
        <taxon>Solanoideae</taxon>
        <taxon>Solaneae</taxon>
        <taxon>Solanum</taxon>
    </lineage>
</organism>
<feature type="compositionally biased region" description="Basic residues" evidence="1">
    <location>
        <begin position="62"/>
        <end position="71"/>
    </location>
</feature>
<evidence type="ECO:0000259" key="2">
    <source>
        <dbReference type="Pfam" id="PF22936"/>
    </source>
</evidence>
<evidence type="ECO:0000313" key="4">
    <source>
        <dbReference type="Proteomes" id="UP000824120"/>
    </source>
</evidence>
<feature type="compositionally biased region" description="Pro residues" evidence="1">
    <location>
        <begin position="280"/>
        <end position="289"/>
    </location>
</feature>
<feature type="region of interest" description="Disordered" evidence="1">
    <location>
        <begin position="242"/>
        <end position="293"/>
    </location>
</feature>
<sequence>MGTEAAATVLPSGTSSSVDGQSGQGRNFQRSGNVVTKGNFPQGSFTLQRNPIPNSRGGRGNYKNKGRRNKRIGYPEDFEFTKSREFDPSKQKGFQGKANWAFPSENSEVQGMTQQQGTPSNIFYHLNKERCYVKFSRRDIKSGGTWIIDSGASEHMCFDSQFFISLTPLPVPLHITLPNSFRIIATHAGSVPILPNFTLENGHLMKNNQVFGDVRDGLYLLEHVSPKSKVLSKDVVSFPKGSNSISQHNSVSFQKPPPCSSPAPSLPPDLTPIPFHSPSIPAPPLPPPRRSGRVTTQYVSDLISLSFIPSVHQLADLFTKPLPGPSNQLLLHKLGVSSPPSNLRGDIDTHNSPSSISSTKELIEDFEEERRKERSEELRRRLRKLRCFYTCAEMTWSNHNLSSRKKRIKYKSRWINLYRIIHSA</sequence>
<name>A0A9J6AJ33_SOLCO</name>
<feature type="domain" description="Retrovirus-related Pol polyprotein from transposon TNT 1-94-like beta-barrel" evidence="2">
    <location>
        <begin position="146"/>
        <end position="193"/>
    </location>
</feature>
<dbReference type="Proteomes" id="UP000824120">
    <property type="component" value="Chromosome 2"/>
</dbReference>
<dbReference type="InterPro" id="IPR054722">
    <property type="entry name" value="PolX-like_BBD"/>
</dbReference>